<dbReference type="InterPro" id="IPR037272">
    <property type="entry name" value="SNS_sf"/>
</dbReference>
<feature type="transmembrane region" description="Helical" evidence="8">
    <location>
        <begin position="95"/>
        <end position="116"/>
    </location>
</feature>
<accession>A0A7G3B2K5</accession>
<dbReference type="InterPro" id="IPR000175">
    <property type="entry name" value="Na/ntran_symport"/>
</dbReference>
<evidence type="ECO:0000256" key="2">
    <source>
        <dbReference type="ARBA" id="ARBA00006459"/>
    </source>
</evidence>
<evidence type="ECO:0000313" key="9">
    <source>
        <dbReference type="EMBL" id="MBC1180242.1"/>
    </source>
</evidence>
<keyword evidence="6 8" id="KW-1133">Transmembrane helix</keyword>
<evidence type="ECO:0000256" key="3">
    <source>
        <dbReference type="ARBA" id="ARBA00022448"/>
    </source>
</evidence>
<evidence type="ECO:0000256" key="4">
    <source>
        <dbReference type="ARBA" id="ARBA00022692"/>
    </source>
</evidence>
<dbReference type="PANTHER" id="PTHR11616">
    <property type="entry name" value="SODIUM/CHLORIDE DEPENDENT TRANSPORTER"/>
    <property type="match status" value="1"/>
</dbReference>
<protein>
    <submittedName>
        <fullName evidence="9">Uncharacterized protein</fullName>
    </submittedName>
</protein>
<dbReference type="AlphaFoldDB" id="A0A7G3B2K5"/>
<evidence type="ECO:0000256" key="5">
    <source>
        <dbReference type="ARBA" id="ARBA00022847"/>
    </source>
</evidence>
<keyword evidence="5" id="KW-0769">Symport</keyword>
<dbReference type="GO" id="GO:0005886">
    <property type="term" value="C:plasma membrane"/>
    <property type="evidence" value="ECO:0007669"/>
    <property type="project" value="TreeGrafter"/>
</dbReference>
<organism evidence="9">
    <name type="scientific">Lutzomyia longipalpis</name>
    <name type="common">Sand fly</name>
    <dbReference type="NCBI Taxonomy" id="7200"/>
    <lineage>
        <taxon>Eukaryota</taxon>
        <taxon>Metazoa</taxon>
        <taxon>Ecdysozoa</taxon>
        <taxon>Arthropoda</taxon>
        <taxon>Hexapoda</taxon>
        <taxon>Insecta</taxon>
        <taxon>Pterygota</taxon>
        <taxon>Neoptera</taxon>
        <taxon>Endopterygota</taxon>
        <taxon>Diptera</taxon>
        <taxon>Nematocera</taxon>
        <taxon>Psychodoidea</taxon>
        <taxon>Psychodidae</taxon>
        <taxon>Lutzomyia</taxon>
        <taxon>Lutzomyia</taxon>
    </lineage>
</organism>
<sequence>MYWLQLMDKYAANWSVLLIAIIECVLISWLYGSERFLSDIQSMIGKRSRMWNLFWSWMWRAITPLALLFILFFNWVEYKPASYGHYVYPLWADAIGWIIGLLPVLVIIVAAILQIIQAPRNLTFIEKIKLLTKPTPEWGPAGNPRFIDTSTQRYENVPSTVVLVNGLPIDGNGMRTMFDEDEGLQL</sequence>
<keyword evidence="7 8" id="KW-0472">Membrane</keyword>
<dbReference type="SUPFAM" id="SSF161070">
    <property type="entry name" value="SNF-like"/>
    <property type="match status" value="1"/>
</dbReference>
<reference evidence="9" key="1">
    <citation type="journal article" date="2020" name="BMC">
        <title>Leishmania infection induces a limited differential gene expression in the sand fly midgut.</title>
        <authorList>
            <person name="Coutinho-Abreu I.V."/>
            <person name="Serafim T.D."/>
            <person name="Meneses C."/>
            <person name="Kamhawi S."/>
            <person name="Oliveira F."/>
            <person name="Valenzuela J.G."/>
        </authorList>
    </citation>
    <scope>NUCLEOTIDE SEQUENCE</scope>
    <source>
        <strain evidence="9">Jacobina</strain>
        <tissue evidence="9">Midgut</tissue>
    </source>
</reference>
<keyword evidence="4 8" id="KW-0812">Transmembrane</keyword>
<dbReference type="PROSITE" id="PS50267">
    <property type="entry name" value="NA_NEUROTRAN_SYMP_3"/>
    <property type="match status" value="1"/>
</dbReference>
<dbReference type="PANTHER" id="PTHR11616:SF313">
    <property type="entry name" value="TRANSPORTER"/>
    <property type="match status" value="1"/>
</dbReference>
<dbReference type="EMBL" id="GITU01011539">
    <property type="protein sequence ID" value="MBC1180242.1"/>
    <property type="molecule type" value="Transcribed_RNA"/>
</dbReference>
<feature type="transmembrane region" description="Helical" evidence="8">
    <location>
        <begin position="12"/>
        <end position="32"/>
    </location>
</feature>
<dbReference type="GO" id="GO:0015375">
    <property type="term" value="F:glycine:sodium symporter activity"/>
    <property type="evidence" value="ECO:0007669"/>
    <property type="project" value="TreeGrafter"/>
</dbReference>
<name>A0A7G3B2K5_LUTLO</name>
<evidence type="ECO:0000256" key="6">
    <source>
        <dbReference type="ARBA" id="ARBA00022989"/>
    </source>
</evidence>
<evidence type="ECO:0000256" key="1">
    <source>
        <dbReference type="ARBA" id="ARBA00004141"/>
    </source>
</evidence>
<dbReference type="PRINTS" id="PR00176">
    <property type="entry name" value="NANEUSMPORT"/>
</dbReference>
<evidence type="ECO:0000256" key="7">
    <source>
        <dbReference type="ARBA" id="ARBA00023136"/>
    </source>
</evidence>
<comment type="subcellular location">
    <subcellularLocation>
        <location evidence="1">Membrane</location>
        <topology evidence="1">Multi-pass membrane protein</topology>
    </subcellularLocation>
</comment>
<comment type="similarity">
    <text evidence="2">Belongs to the sodium:neurotransmitter symporter (SNF) (TC 2.A.22) family.</text>
</comment>
<dbReference type="VEuPathDB" id="VectorBase:LLONM1_001432"/>
<proteinExistence type="inferred from homology"/>
<keyword evidence="3" id="KW-0813">Transport</keyword>
<dbReference type="Pfam" id="PF00209">
    <property type="entry name" value="SNF"/>
    <property type="match status" value="1"/>
</dbReference>
<evidence type="ECO:0000256" key="8">
    <source>
        <dbReference type="SAM" id="Phobius"/>
    </source>
</evidence>
<feature type="transmembrane region" description="Helical" evidence="8">
    <location>
        <begin position="53"/>
        <end position="75"/>
    </location>
</feature>